<sequence length="124" mass="14154">MGQQIPPSVVLPDPVKLDFRAWLGTTYQFEWKNPGNLKWMESISDWFYALPYLLQSGVYRAYLRDSGIRAYTKFDVKSQTWEACVGINGERRADSDKDHDTAEVLAINEGLALRNLQLANSSTH</sequence>
<reference evidence="1 2" key="1">
    <citation type="submission" date="2018-03" db="EMBL/GenBank/DDBJ databases">
        <title>Adhaeribacter sp. HMF7605 Genome sequencing and assembly.</title>
        <authorList>
            <person name="Kang H."/>
            <person name="Kang J."/>
            <person name="Cha I."/>
            <person name="Kim H."/>
            <person name="Joh K."/>
        </authorList>
    </citation>
    <scope>NUCLEOTIDE SEQUENCE [LARGE SCALE GENOMIC DNA]</scope>
    <source>
        <strain evidence="1 2">HMF7605</strain>
    </source>
</reference>
<gene>
    <name evidence="1" type="ORF">AHMF7605_15205</name>
</gene>
<dbReference type="RefSeq" id="WP_106930719.1">
    <property type="nucleotide sequence ID" value="NZ_PYFT01000001.1"/>
</dbReference>
<name>A0A2T2YGW6_9BACT</name>
<organism evidence="1 2">
    <name type="scientific">Adhaeribacter arboris</name>
    <dbReference type="NCBI Taxonomy" id="2072846"/>
    <lineage>
        <taxon>Bacteria</taxon>
        <taxon>Pseudomonadati</taxon>
        <taxon>Bacteroidota</taxon>
        <taxon>Cytophagia</taxon>
        <taxon>Cytophagales</taxon>
        <taxon>Hymenobacteraceae</taxon>
        <taxon>Adhaeribacter</taxon>
    </lineage>
</organism>
<dbReference type="AlphaFoldDB" id="A0A2T2YGW6"/>
<evidence type="ECO:0000313" key="2">
    <source>
        <dbReference type="Proteomes" id="UP000240357"/>
    </source>
</evidence>
<accession>A0A2T2YGW6</accession>
<comment type="caution">
    <text evidence="1">The sequence shown here is derived from an EMBL/GenBank/DDBJ whole genome shotgun (WGS) entry which is preliminary data.</text>
</comment>
<proteinExistence type="predicted"/>
<dbReference type="EMBL" id="PYFT01000001">
    <property type="protein sequence ID" value="PSR54755.1"/>
    <property type="molecule type" value="Genomic_DNA"/>
</dbReference>
<evidence type="ECO:0000313" key="1">
    <source>
        <dbReference type="EMBL" id="PSR54755.1"/>
    </source>
</evidence>
<keyword evidence="2" id="KW-1185">Reference proteome</keyword>
<dbReference type="Proteomes" id="UP000240357">
    <property type="component" value="Unassembled WGS sequence"/>
</dbReference>
<protein>
    <submittedName>
        <fullName evidence="1">Uncharacterized protein</fullName>
    </submittedName>
</protein>